<keyword evidence="2" id="KW-1185">Reference proteome</keyword>
<proteinExistence type="predicted"/>
<evidence type="ECO:0000313" key="2">
    <source>
        <dbReference type="Proteomes" id="UP000789860"/>
    </source>
</evidence>
<accession>A0ACA9L6T1</accession>
<name>A0ACA9L6T1_9GLOM</name>
<dbReference type="Proteomes" id="UP000789860">
    <property type="component" value="Unassembled WGS sequence"/>
</dbReference>
<dbReference type="EMBL" id="CAJVPM010004381">
    <property type="protein sequence ID" value="CAG8512497.1"/>
    <property type="molecule type" value="Genomic_DNA"/>
</dbReference>
<protein>
    <submittedName>
        <fullName evidence="1">4773_t:CDS:1</fullName>
    </submittedName>
</protein>
<comment type="caution">
    <text evidence="1">The sequence shown here is derived from an EMBL/GenBank/DDBJ whole genome shotgun (WGS) entry which is preliminary data.</text>
</comment>
<organism evidence="1 2">
    <name type="scientific">Scutellospora calospora</name>
    <dbReference type="NCBI Taxonomy" id="85575"/>
    <lineage>
        <taxon>Eukaryota</taxon>
        <taxon>Fungi</taxon>
        <taxon>Fungi incertae sedis</taxon>
        <taxon>Mucoromycota</taxon>
        <taxon>Glomeromycotina</taxon>
        <taxon>Glomeromycetes</taxon>
        <taxon>Diversisporales</taxon>
        <taxon>Gigasporaceae</taxon>
        <taxon>Scutellospora</taxon>
    </lineage>
</organism>
<sequence>MLAWGTDSEYIWKSFSQGGMSEIKNQDDTGLGLLICKSLTLSISNSLLETQYDELISVDVFDTFDEGTRTAKRYEELHNQLAYNIVFISLYENNYEKASLELRLEINSKNLLIIFIVFPNNEGYDLAKKLVKKVEGATSILYTPITLKILINQFTNIEKR</sequence>
<reference evidence="1" key="1">
    <citation type="submission" date="2021-06" db="EMBL/GenBank/DDBJ databases">
        <authorList>
            <person name="Kallberg Y."/>
            <person name="Tangrot J."/>
            <person name="Rosling A."/>
        </authorList>
    </citation>
    <scope>NUCLEOTIDE SEQUENCE</scope>
    <source>
        <strain evidence="1">AU212A</strain>
    </source>
</reference>
<feature type="non-terminal residue" evidence="1">
    <location>
        <position position="160"/>
    </location>
</feature>
<gene>
    <name evidence="1" type="ORF">SCALOS_LOCUS3721</name>
</gene>
<evidence type="ECO:0000313" key="1">
    <source>
        <dbReference type="EMBL" id="CAG8512497.1"/>
    </source>
</evidence>